<dbReference type="NCBIfam" id="NF038402">
    <property type="entry name" value="TroA_like"/>
    <property type="match status" value="1"/>
</dbReference>
<name>A0A0D8IGH7_9CLOT</name>
<dbReference type="PROSITE" id="PS50983">
    <property type="entry name" value="FE_B12_PBP"/>
    <property type="match status" value="1"/>
</dbReference>
<dbReference type="OrthoDB" id="9816357at2"/>
<dbReference type="PROSITE" id="PS51257">
    <property type="entry name" value="PROKAR_LIPOPROTEIN"/>
    <property type="match status" value="1"/>
</dbReference>
<dbReference type="Gene3D" id="3.40.50.1980">
    <property type="entry name" value="Nitrogenase molybdenum iron protein domain"/>
    <property type="match status" value="2"/>
</dbReference>
<evidence type="ECO:0000256" key="2">
    <source>
        <dbReference type="ARBA" id="ARBA00022729"/>
    </source>
</evidence>
<dbReference type="SUPFAM" id="SSF53807">
    <property type="entry name" value="Helical backbone' metal receptor"/>
    <property type="match status" value="1"/>
</dbReference>
<comment type="similarity">
    <text evidence="1">Belongs to the bacterial solute-binding protein 8 family.</text>
</comment>
<dbReference type="InterPro" id="IPR002491">
    <property type="entry name" value="ABC_transptr_periplasmic_BD"/>
</dbReference>
<evidence type="ECO:0000313" key="4">
    <source>
        <dbReference type="Proteomes" id="UP000035704"/>
    </source>
</evidence>
<dbReference type="KEGG" id="cace:CACET_c09590"/>
<gene>
    <name evidence="3" type="ORF">CACET_c09590</name>
</gene>
<dbReference type="PATRIC" id="fig|84022.5.peg.2368"/>
<dbReference type="GO" id="GO:0071281">
    <property type="term" value="P:cellular response to iron ion"/>
    <property type="evidence" value="ECO:0007669"/>
    <property type="project" value="TreeGrafter"/>
</dbReference>
<reference evidence="3 4" key="1">
    <citation type="submission" date="2014-10" db="EMBL/GenBank/DDBJ databases">
        <title>Genome sequence of Clostridium aceticum DSM 1496.</title>
        <authorList>
            <person name="Poehlein A."/>
            <person name="Schiel-Bengelsdorf B."/>
            <person name="Gottschalk G."/>
            <person name="Duerre P."/>
            <person name="Daniel R."/>
        </authorList>
    </citation>
    <scope>NUCLEOTIDE SEQUENCE [LARGE SCALE GENOMIC DNA]</scope>
    <source>
        <strain evidence="3 4">DSM 1496</strain>
    </source>
</reference>
<dbReference type="RefSeq" id="WP_044823395.1">
    <property type="nucleotide sequence ID" value="NZ_CP009687.1"/>
</dbReference>
<dbReference type="InterPro" id="IPR054828">
    <property type="entry name" value="Vit_B12_bind_prot"/>
</dbReference>
<dbReference type="EMBL" id="CP009687">
    <property type="protein sequence ID" value="AKL94466.1"/>
    <property type="molecule type" value="Genomic_DNA"/>
</dbReference>
<dbReference type="PANTHER" id="PTHR30535">
    <property type="entry name" value="VITAMIN B12-BINDING PROTEIN"/>
    <property type="match status" value="1"/>
</dbReference>
<sequence length="317" mass="34831">MNKKAKLLIMGLLIISVVLAGCASPANTEENLEAGATIEVTDGLGNIVSLNEEPKRIISAVPSHTEILFALGLEEHIIAVSEYCDYPVEALDKEKIGGYKNLNIERIIELEPDILFIYGEGDEEVVQQILASGITVARYEPETIEEIFETIISMGEVTGREETAEAIVGELTAKKDNILEKIKDQEVVGVFYEIWDEPLMTAGSGSFMDELINLAKGENIAADGEGAYPIFSIEALVERNPQVYLLPASHVMAFDEMTEKDIQERIDEIKSRPGFGEISAIQHNRVGLLEPNIVSRPGIRIIEALEAVARAIHPNVF</sequence>
<dbReference type="AlphaFoldDB" id="A0A0D8IGH7"/>
<dbReference type="STRING" id="84022.CACET_c09590"/>
<dbReference type="InterPro" id="IPR050902">
    <property type="entry name" value="ABC_Transporter_SBP"/>
</dbReference>
<keyword evidence="4" id="KW-1185">Reference proteome</keyword>
<evidence type="ECO:0000256" key="1">
    <source>
        <dbReference type="ARBA" id="ARBA00008814"/>
    </source>
</evidence>
<evidence type="ECO:0000313" key="3">
    <source>
        <dbReference type="EMBL" id="AKL94466.1"/>
    </source>
</evidence>
<organism evidence="3 4">
    <name type="scientific">Clostridium aceticum</name>
    <dbReference type="NCBI Taxonomy" id="84022"/>
    <lineage>
        <taxon>Bacteria</taxon>
        <taxon>Bacillati</taxon>
        <taxon>Bacillota</taxon>
        <taxon>Clostridia</taxon>
        <taxon>Eubacteriales</taxon>
        <taxon>Clostridiaceae</taxon>
        <taxon>Clostridium</taxon>
    </lineage>
</organism>
<proteinExistence type="inferred from homology"/>
<protein>
    <submittedName>
        <fullName evidence="3">ABC-type Fe3+-hydroxamate transport system, periplasmic component</fullName>
    </submittedName>
</protein>
<dbReference type="Proteomes" id="UP000035704">
    <property type="component" value="Chromosome"/>
</dbReference>
<dbReference type="CDD" id="cd01144">
    <property type="entry name" value="BtuF"/>
    <property type="match status" value="1"/>
</dbReference>
<dbReference type="Pfam" id="PF01497">
    <property type="entry name" value="Peripla_BP_2"/>
    <property type="match status" value="1"/>
</dbReference>
<accession>A0A0D8IGH7</accession>
<keyword evidence="2" id="KW-0732">Signal</keyword>
<dbReference type="PANTHER" id="PTHR30535:SF34">
    <property type="entry name" value="MOLYBDATE-BINDING PROTEIN MOLA"/>
    <property type="match status" value="1"/>
</dbReference>